<accession>A0ABQ6PZB0</accession>
<evidence type="ECO:0000313" key="2">
    <source>
        <dbReference type="Proteomes" id="UP001307705"/>
    </source>
</evidence>
<proteinExistence type="predicted"/>
<gene>
    <name evidence="1" type="ORF">Ataiwa_15330</name>
</gene>
<reference evidence="1 2" key="1">
    <citation type="submission" date="2023-08" db="EMBL/GenBank/DDBJ databases">
        <title>Draft genome sequence of Algoriphagus taiwanensis.</title>
        <authorList>
            <person name="Takatani N."/>
            <person name="Hosokawa M."/>
            <person name="Sawabe T."/>
        </authorList>
    </citation>
    <scope>NUCLEOTIDE SEQUENCE [LARGE SCALE GENOMIC DNA]</scope>
    <source>
        <strain evidence="1 2">JCM 19755</strain>
    </source>
</reference>
<dbReference type="RefSeq" id="WP_338228029.1">
    <property type="nucleotide sequence ID" value="NZ_BTPE01000004.1"/>
</dbReference>
<sequence>MFDSPDYPKSLSEDQFELWMEKGRNSPLSYSYLFIIWSELDEDYYPVFAEEREAIEEFGRYGLSAENQVLVAAYDLFSQTRVA</sequence>
<evidence type="ECO:0000313" key="1">
    <source>
        <dbReference type="EMBL" id="GMQ33261.1"/>
    </source>
</evidence>
<name>A0ABQ6PZB0_9BACT</name>
<dbReference type="EMBL" id="BTPE01000004">
    <property type="protein sequence ID" value="GMQ33261.1"/>
    <property type="molecule type" value="Genomic_DNA"/>
</dbReference>
<dbReference type="Proteomes" id="UP001307705">
    <property type="component" value="Unassembled WGS sequence"/>
</dbReference>
<organism evidence="1 2">
    <name type="scientific">Algoriphagus taiwanensis</name>
    <dbReference type="NCBI Taxonomy" id="1445656"/>
    <lineage>
        <taxon>Bacteria</taxon>
        <taxon>Pseudomonadati</taxon>
        <taxon>Bacteroidota</taxon>
        <taxon>Cytophagia</taxon>
        <taxon>Cytophagales</taxon>
        <taxon>Cyclobacteriaceae</taxon>
        <taxon>Algoriphagus</taxon>
    </lineage>
</organism>
<comment type="caution">
    <text evidence="1">The sequence shown here is derived from an EMBL/GenBank/DDBJ whole genome shotgun (WGS) entry which is preliminary data.</text>
</comment>
<protein>
    <submittedName>
        <fullName evidence="1">Uncharacterized protein</fullName>
    </submittedName>
</protein>
<keyword evidence="2" id="KW-1185">Reference proteome</keyword>